<comment type="caution">
    <text evidence="1">The sequence shown here is derived from an EMBL/GenBank/DDBJ whole genome shotgun (WGS) entry which is preliminary data.</text>
</comment>
<evidence type="ECO:0000313" key="1">
    <source>
        <dbReference type="EMBL" id="MBO1266445.1"/>
    </source>
</evidence>
<dbReference type="Proteomes" id="UP000664164">
    <property type="component" value="Unassembled WGS sequence"/>
</dbReference>
<name>A0A939KM97_9MICC</name>
<reference evidence="1" key="1">
    <citation type="submission" date="2021-03" db="EMBL/GenBank/DDBJ databases">
        <title>A new species, PO-11, isolated from a karst cave deposit.</title>
        <authorList>
            <person name="Zhaoxiaoyong W."/>
        </authorList>
    </citation>
    <scope>NUCLEOTIDE SEQUENCE</scope>
    <source>
        <strain evidence="1">PO-11</strain>
    </source>
</reference>
<keyword evidence="2" id="KW-1185">Reference proteome</keyword>
<dbReference type="InterPro" id="IPR046196">
    <property type="entry name" value="DUF6228"/>
</dbReference>
<protein>
    <submittedName>
        <fullName evidence="1">Uncharacterized protein</fullName>
    </submittedName>
</protein>
<dbReference type="AlphaFoldDB" id="A0A939KM97"/>
<dbReference type="Pfam" id="PF19739">
    <property type="entry name" value="DUF6228"/>
    <property type="match status" value="1"/>
</dbReference>
<evidence type="ECO:0000313" key="2">
    <source>
        <dbReference type="Proteomes" id="UP000664164"/>
    </source>
</evidence>
<organism evidence="1 2">
    <name type="scientific">Arthrobacter cavernae</name>
    <dbReference type="NCBI Taxonomy" id="2817681"/>
    <lineage>
        <taxon>Bacteria</taxon>
        <taxon>Bacillati</taxon>
        <taxon>Actinomycetota</taxon>
        <taxon>Actinomycetes</taxon>
        <taxon>Micrococcales</taxon>
        <taxon>Micrococcaceae</taxon>
        <taxon>Arthrobacter</taxon>
    </lineage>
</organism>
<gene>
    <name evidence="1" type="ORF">J1902_00355</name>
</gene>
<dbReference type="EMBL" id="JAFNLL010000002">
    <property type="protein sequence ID" value="MBO1266445.1"/>
    <property type="molecule type" value="Genomic_DNA"/>
</dbReference>
<accession>A0A939KM97</accession>
<sequence length="92" mass="10085">MRKVVIGRSQQLTFEVVQRGSDGEATSLLVSVTLKDLSGHRKVAAHYGKGFDDLSEFFEDLAGHWKGWPGTKSYESLEGDLLLSATTRAMLG</sequence>
<proteinExistence type="predicted"/>